<accession>A0A1N6IQK1</accession>
<name>A0A1N6IQK1_9GAMM</name>
<reference evidence="1 2" key="1">
    <citation type="submission" date="2016-11" db="EMBL/GenBank/DDBJ databases">
        <authorList>
            <person name="Jaros S."/>
            <person name="Januszkiewicz K."/>
            <person name="Wedrychowicz H."/>
        </authorList>
    </citation>
    <scope>NUCLEOTIDE SEQUENCE [LARGE SCALE GENOMIC DNA]</scope>
    <source>
        <strain evidence="1 2">ACAM 239</strain>
    </source>
</reference>
<protein>
    <submittedName>
        <fullName evidence="1">Uncharacterized protein</fullName>
    </submittedName>
</protein>
<sequence>MHFHLLFDHPLFEEQPVKDVLEPFGFLVHTNTYELPLDESDGEAFTRYQANPLAYIEQMENTAPTGYTEIARLENEDGILIVSVLAKHVFAQLLLCADSTYAGDNSRVSSPFSDVYRERMRQITIEEFSREDDDGYTKGELATAASCYASVAGLAIQKGWPQTERVSTSDWPFKRHWWKPTDPRRDLVKAGALIAAEIERLDRAAAKAAAAGGDA</sequence>
<evidence type="ECO:0000313" key="2">
    <source>
        <dbReference type="Proteomes" id="UP000185024"/>
    </source>
</evidence>
<gene>
    <name evidence="1" type="ORF">SAMN05878438_3573</name>
</gene>
<dbReference type="AlphaFoldDB" id="A0A1N6IQK1"/>
<evidence type="ECO:0000313" key="1">
    <source>
        <dbReference type="EMBL" id="SIN79288.1"/>
    </source>
</evidence>
<dbReference type="RefSeq" id="WP_083602237.1">
    <property type="nucleotide sequence ID" value="NZ_BJOI01000040.1"/>
</dbReference>
<dbReference type="GeneID" id="97277437"/>
<dbReference type="Proteomes" id="UP000185024">
    <property type="component" value="Unassembled WGS sequence"/>
</dbReference>
<organism evidence="1 2">
    <name type="scientific">Vreelandella aquamarina</name>
    <dbReference type="NCBI Taxonomy" id="77097"/>
    <lineage>
        <taxon>Bacteria</taxon>
        <taxon>Pseudomonadati</taxon>
        <taxon>Pseudomonadota</taxon>
        <taxon>Gammaproteobacteria</taxon>
        <taxon>Oceanospirillales</taxon>
        <taxon>Halomonadaceae</taxon>
        <taxon>Vreelandella</taxon>
    </lineage>
</organism>
<proteinExistence type="predicted"/>
<dbReference type="EMBL" id="FSQX01000001">
    <property type="protein sequence ID" value="SIN79288.1"/>
    <property type="molecule type" value="Genomic_DNA"/>
</dbReference>